<dbReference type="AlphaFoldDB" id="W4RTS7"/>
<dbReference type="GO" id="GO:0016020">
    <property type="term" value="C:membrane"/>
    <property type="evidence" value="ECO:0007669"/>
    <property type="project" value="InterPro"/>
</dbReference>
<dbReference type="Proteomes" id="UP000018949">
    <property type="component" value="Unassembled WGS sequence"/>
</dbReference>
<name>W4RTS7_9BACI</name>
<accession>W4RTS7</accession>
<dbReference type="EMBL" id="BAUW01000100">
    <property type="protein sequence ID" value="GAE47825.1"/>
    <property type="molecule type" value="Genomic_DNA"/>
</dbReference>
<evidence type="ECO:0000313" key="2">
    <source>
        <dbReference type="EMBL" id="GAE47825.1"/>
    </source>
</evidence>
<comment type="caution">
    <text evidence="2">The sequence shown here is derived from an EMBL/GenBank/DDBJ whole genome shotgun (WGS) entry which is preliminary data.</text>
</comment>
<reference evidence="2 3" key="1">
    <citation type="submission" date="2013-12" db="EMBL/GenBank/DDBJ databases">
        <title>NBRP : Genome information of microbial organism related human and environment.</title>
        <authorList>
            <person name="Hattori M."/>
            <person name="Oshima K."/>
            <person name="Inaba H."/>
            <person name="Suda W."/>
            <person name="Sakamoto M."/>
            <person name="Iino T."/>
            <person name="Kitahara M."/>
            <person name="Oshida Y."/>
            <person name="Iida T."/>
            <person name="Kudo T."/>
            <person name="Itoh T."/>
            <person name="Ahmed I."/>
            <person name="Ohkuma M."/>
        </authorList>
    </citation>
    <scope>NUCLEOTIDE SEQUENCE [LARGE SCALE GENOMIC DNA]</scope>
    <source>
        <strain evidence="2 3">JCM 21738</strain>
    </source>
</reference>
<dbReference type="eggNOG" id="COG4853">
    <property type="taxonomic scope" value="Bacteria"/>
</dbReference>
<gene>
    <name evidence="2" type="ORF">JCM21738_4845</name>
</gene>
<protein>
    <recommendedName>
        <fullName evidence="1">Regulatory protein YycH-like domain-containing protein</fullName>
    </recommendedName>
</protein>
<proteinExistence type="predicted"/>
<keyword evidence="3" id="KW-1185">Reference proteome</keyword>
<dbReference type="Gene3D" id="2.40.128.690">
    <property type="entry name" value="YycH protein, domain 3-like"/>
    <property type="match status" value="1"/>
</dbReference>
<organism evidence="2 3">
    <name type="scientific">Mesobacillus boroniphilus JCM 21738</name>
    <dbReference type="NCBI Taxonomy" id="1294265"/>
    <lineage>
        <taxon>Bacteria</taxon>
        <taxon>Bacillati</taxon>
        <taxon>Bacillota</taxon>
        <taxon>Bacilli</taxon>
        <taxon>Bacillales</taxon>
        <taxon>Bacillaceae</taxon>
        <taxon>Mesobacillus</taxon>
    </lineage>
</organism>
<evidence type="ECO:0000259" key="1">
    <source>
        <dbReference type="Pfam" id="PF09648"/>
    </source>
</evidence>
<sequence length="62" mass="6946">MIKPKSEITDFELGYSTLVSLTASHVVTPTWRIEVNGKENLFVHAFEGRVIPLSDGENKITE</sequence>
<dbReference type="Pfam" id="PF09648">
    <property type="entry name" value="YycI"/>
    <property type="match status" value="1"/>
</dbReference>
<evidence type="ECO:0000313" key="3">
    <source>
        <dbReference type="Proteomes" id="UP000018949"/>
    </source>
</evidence>
<feature type="domain" description="Regulatory protein YycH-like" evidence="1">
    <location>
        <begin position="2"/>
        <end position="46"/>
    </location>
</feature>
<dbReference type="InterPro" id="IPR018604">
    <property type="entry name" value="YycI-like"/>
</dbReference>